<dbReference type="InterPro" id="IPR019734">
    <property type="entry name" value="TPR_rpt"/>
</dbReference>
<evidence type="ECO:0000256" key="2">
    <source>
        <dbReference type="ARBA" id="ARBA00022803"/>
    </source>
</evidence>
<keyword evidence="2 3" id="KW-0802">TPR repeat</keyword>
<dbReference type="EMBL" id="FNEZ01000006">
    <property type="protein sequence ID" value="SDK40843.1"/>
    <property type="molecule type" value="Genomic_DNA"/>
</dbReference>
<feature type="chain" id="PRO_5011529428" evidence="4">
    <location>
        <begin position="22"/>
        <end position="1004"/>
    </location>
</feature>
<organism evidence="5 6">
    <name type="scientific">Flavobacterium noncentrifugens</name>
    <dbReference type="NCBI Taxonomy" id="1128970"/>
    <lineage>
        <taxon>Bacteria</taxon>
        <taxon>Pseudomonadati</taxon>
        <taxon>Bacteroidota</taxon>
        <taxon>Flavobacteriia</taxon>
        <taxon>Flavobacteriales</taxon>
        <taxon>Flavobacteriaceae</taxon>
        <taxon>Flavobacterium</taxon>
    </lineage>
</organism>
<feature type="signal peptide" evidence="4">
    <location>
        <begin position="1"/>
        <end position="21"/>
    </location>
</feature>
<name>A0A1G9BN70_9FLAO</name>
<feature type="repeat" description="TPR" evidence="3">
    <location>
        <begin position="611"/>
        <end position="644"/>
    </location>
</feature>
<evidence type="ECO:0000256" key="3">
    <source>
        <dbReference type="PROSITE-ProRule" id="PRU00339"/>
    </source>
</evidence>
<dbReference type="RefSeq" id="WP_091397966.1">
    <property type="nucleotide sequence ID" value="NZ_BKAI01000012.1"/>
</dbReference>
<gene>
    <name evidence="5" type="ORF">SAMN04487935_3291</name>
</gene>
<sequence length="1004" mass="114743">MRKLSKLFFVSLFFAMASVSAQKSAIYTNEFEDFNRAVSLYKNNQYLSAQLIFEKVKEQNKNGDIQADCAYYSANCAIHLNQPDADEKMENFVRDYPTSPKQNQAFIEVAHYYFDQGKYPQALEWFDKVDESTLSYEDQDRFNFQKGYSFFNAGNKKEATPYFNKVLNSKEFGSQAKYYLGFMAYEGDDYKKATKYFDEVSGEEKYKEKLSYFQADMNFKLGNFQKAIDLGLAAMPKSNALEKSELNKIIGESYFNLQQYEKAIPFLKEYKGKKGKWNNTDFYQLGYAYYKQNDFPNAISQFNKIIGGNDFVAQNAYYHLGESYLKSDLKQQALNAFKNASEMQFDAKIQEDASLNYAKLSYEIGNSYQPVPDILAGFLEKYPTSPSKTEVETLLINSYITSKNYKGALDLLEKNKSFANKSAYQKVTFYRGLELYTDGNYPEALAMFKKSIAQPSDAKFTARATFWKAETEYVTENFSDALISFKQFAAFPESKTTPENKNSNYNIAYTYFKLKEYDQAGNYFQSQIDAVKDDKFRLNDSYLRLGDCRFVTAKYWPAMDAYNKAIEMRGVDSDYAAFQKAISYGFVARNDKKIEDLNKFIVAFPKSQYRDDALFELGNVYVTEKKNDQAIKTYDQLISEYKNGSYASKAILRQGLIYYNAENDQLALAKFKKIAAEFPKSPEAIEAVSTARLIYVDNGKVDEYAAWVRTLDFVNVSDADLDNDTYEAAEKQYMQNNVKQSITTLKSYVSQFPNGLHSVKANFYLAQSYFADGQEAASIPNYEFVASKQRNEFTEQSLARLASIYLKKDDAAKTTATLKRLETEADYPQNVTFAQANLMKTYYEQKDYPNAVIYADKVLANPKTDDKVKSDAQIIVARSAMNSNDEAKARTAYAKLLTIAKGEVAAEALYYDAYFKNKDSKFEASNTAVQKLTKDYSGYKYFGAKGLVVMAKNFYGLKDSFQATYILESVLKNFKAYPDVVTDAQTQLDTIKAAESQTNSSIQN</sequence>
<dbReference type="SMART" id="SM00028">
    <property type="entry name" value="TPR"/>
    <property type="match status" value="14"/>
</dbReference>
<protein>
    <submittedName>
        <fullName evidence="5">Tetratricopeptide repeat-containing protein</fullName>
    </submittedName>
</protein>
<feature type="repeat" description="TPR" evidence="3">
    <location>
        <begin position="314"/>
        <end position="347"/>
    </location>
</feature>
<dbReference type="STRING" id="1128970.SAMN04487935_3291"/>
<dbReference type="PROSITE" id="PS50005">
    <property type="entry name" value="TPR"/>
    <property type="match status" value="2"/>
</dbReference>
<keyword evidence="6" id="KW-1185">Reference proteome</keyword>
<dbReference type="InterPro" id="IPR011990">
    <property type="entry name" value="TPR-like_helical_dom_sf"/>
</dbReference>
<dbReference type="SUPFAM" id="SSF81901">
    <property type="entry name" value="HCP-like"/>
    <property type="match status" value="1"/>
</dbReference>
<dbReference type="AlphaFoldDB" id="A0A1G9BN70"/>
<reference evidence="5 6" key="1">
    <citation type="submission" date="2016-10" db="EMBL/GenBank/DDBJ databases">
        <authorList>
            <person name="de Groot N.N."/>
        </authorList>
    </citation>
    <scope>NUCLEOTIDE SEQUENCE [LARGE SCALE GENOMIC DNA]</scope>
    <source>
        <strain evidence="5 6">CGMCC 1.10076</strain>
    </source>
</reference>
<dbReference type="PANTHER" id="PTHR44186">
    <property type="match status" value="1"/>
</dbReference>
<dbReference type="Pfam" id="PF13181">
    <property type="entry name" value="TPR_8"/>
    <property type="match status" value="1"/>
</dbReference>
<dbReference type="Proteomes" id="UP000199580">
    <property type="component" value="Unassembled WGS sequence"/>
</dbReference>
<dbReference type="Pfam" id="PF13174">
    <property type="entry name" value="TPR_6"/>
    <property type="match status" value="3"/>
</dbReference>
<dbReference type="PANTHER" id="PTHR44186:SF1">
    <property type="entry name" value="BARDET-BIEDL SYNDROME 4 PROTEIN"/>
    <property type="match status" value="1"/>
</dbReference>
<evidence type="ECO:0000313" key="6">
    <source>
        <dbReference type="Proteomes" id="UP000199580"/>
    </source>
</evidence>
<evidence type="ECO:0000256" key="4">
    <source>
        <dbReference type="SAM" id="SignalP"/>
    </source>
</evidence>
<accession>A0A1G9BN70</accession>
<dbReference type="SUPFAM" id="SSF48452">
    <property type="entry name" value="TPR-like"/>
    <property type="match status" value="5"/>
</dbReference>
<dbReference type="OrthoDB" id="9814448at2"/>
<proteinExistence type="predicted"/>
<evidence type="ECO:0000313" key="5">
    <source>
        <dbReference type="EMBL" id="SDK40843.1"/>
    </source>
</evidence>
<dbReference type="Pfam" id="PF13432">
    <property type="entry name" value="TPR_16"/>
    <property type="match status" value="1"/>
</dbReference>
<dbReference type="Gene3D" id="1.25.40.10">
    <property type="entry name" value="Tetratricopeptide repeat domain"/>
    <property type="match status" value="8"/>
</dbReference>
<evidence type="ECO:0000256" key="1">
    <source>
        <dbReference type="ARBA" id="ARBA00022737"/>
    </source>
</evidence>
<keyword evidence="4" id="KW-0732">Signal</keyword>
<keyword evidence="1" id="KW-0677">Repeat</keyword>